<sequence>MKNTLVTLGFLAAITACSQTESDVSTVDADNINYDVVINNGRVMDPETNFDGVRNVGIKDGRIIAITERDISGDEVIDASGHVVTAGFIDYEQHGLDPWGIKVNLRDGVTTQMDFEVGVLNIPEWYAKREGTTQANFGAVAGQEYARMRIHDSEMDLSGPDISMPYTLSKHRSESGKDGHEGWANDKSSYEQINQVHAILDEELRQGALGVGSLIGYAGKAIVSYEMYTTQKLAGQYGRVTAVHHRFHPSATPPTEGPIGAKEIIANAMALNAPLEIHHDNDFGWWETQELLSQARQQGYNVWATYYPWIAGSGNYGAAIVQPPIWQELMNFKYEETIYDPQLDKFVSKEEFLKFVKDEPGRTLVAYSPPRKKWLPEWTKVEGFIVAGDGMPGLNSKGEFLDWDDPYEDYAGHPRAAGTHAVTLRIAREEGVPLMHTLSQLSYWPAKFMGDTGLKAMQERGRMQEGMVADIVLIDAENVTEHATFKSGSNGLPSTGIPYVLVNGTIVVKDSKVQKDVYAGQPIRFPVEDKGRFEPISEEAWKKKNLVETSPLRAETLNETK</sequence>
<dbReference type="Proteomes" id="UP001301442">
    <property type="component" value="Chromosome"/>
</dbReference>
<dbReference type="SUPFAM" id="SSF51556">
    <property type="entry name" value="Metallo-dependent hydrolases"/>
    <property type="match status" value="1"/>
</dbReference>
<reference evidence="1 2" key="1">
    <citation type="submission" date="2023-09" db="EMBL/GenBank/DDBJ databases">
        <authorList>
            <person name="Qi X."/>
        </authorList>
    </citation>
    <scope>NUCLEOTIDE SEQUENCE [LARGE SCALE GENOMIC DNA]</scope>
    <source>
        <strain evidence="1 2">S1-1</strain>
    </source>
</reference>
<accession>A0ABZ0GTT1</accession>
<dbReference type="PROSITE" id="PS51257">
    <property type="entry name" value="PROKAR_LIPOPROTEIN"/>
    <property type="match status" value="1"/>
</dbReference>
<dbReference type="InterPro" id="IPR032466">
    <property type="entry name" value="Metal_Hydrolase"/>
</dbReference>
<dbReference type="EMBL" id="CP136600">
    <property type="protein sequence ID" value="WOH38842.1"/>
    <property type="molecule type" value="Genomic_DNA"/>
</dbReference>
<organism evidence="1 2">
    <name type="scientific">Thalassotalea fonticola</name>
    <dbReference type="NCBI Taxonomy" id="3065649"/>
    <lineage>
        <taxon>Bacteria</taxon>
        <taxon>Pseudomonadati</taxon>
        <taxon>Pseudomonadota</taxon>
        <taxon>Gammaproteobacteria</taxon>
        <taxon>Alteromonadales</taxon>
        <taxon>Colwelliaceae</taxon>
        <taxon>Thalassotalea</taxon>
    </lineage>
</organism>
<dbReference type="Gene3D" id="2.30.40.10">
    <property type="entry name" value="Urease, subunit C, domain 1"/>
    <property type="match status" value="1"/>
</dbReference>
<dbReference type="Gene3D" id="3.20.20.140">
    <property type="entry name" value="Metal-dependent hydrolases"/>
    <property type="match status" value="1"/>
</dbReference>
<keyword evidence="2" id="KW-1185">Reference proteome</keyword>
<dbReference type="RefSeq" id="WP_348397611.1">
    <property type="nucleotide sequence ID" value="NZ_CP136600.1"/>
</dbReference>
<dbReference type="NCBIfam" id="NF006560">
    <property type="entry name" value="PRK09061.1"/>
    <property type="match status" value="1"/>
</dbReference>
<name>A0ABZ0GTT1_9GAMM</name>
<protein>
    <submittedName>
        <fullName evidence="1">Amidohydrolase family protein</fullName>
    </submittedName>
</protein>
<dbReference type="PANTHER" id="PTHR11647">
    <property type="entry name" value="HYDRANTOINASE/DIHYDROPYRIMIDINASE FAMILY MEMBER"/>
    <property type="match status" value="1"/>
</dbReference>
<evidence type="ECO:0000313" key="2">
    <source>
        <dbReference type="Proteomes" id="UP001301442"/>
    </source>
</evidence>
<dbReference type="InterPro" id="IPR050378">
    <property type="entry name" value="Metallo-dep_Hydrolases_sf"/>
</dbReference>
<dbReference type="SUPFAM" id="SSF51338">
    <property type="entry name" value="Composite domain of metallo-dependent hydrolases"/>
    <property type="match status" value="1"/>
</dbReference>
<dbReference type="PANTHER" id="PTHR11647:SF1">
    <property type="entry name" value="COLLAPSIN RESPONSE MEDIATOR PROTEIN"/>
    <property type="match status" value="1"/>
</dbReference>
<dbReference type="InterPro" id="IPR011059">
    <property type="entry name" value="Metal-dep_hydrolase_composite"/>
</dbReference>
<gene>
    <name evidence="1" type="ORF">RI844_06395</name>
</gene>
<evidence type="ECO:0000313" key="1">
    <source>
        <dbReference type="EMBL" id="WOH38842.1"/>
    </source>
</evidence>
<proteinExistence type="predicted"/>